<comment type="subcellular location">
    <subcellularLocation>
        <location evidence="1">Membrane</location>
        <topology evidence="1">Multi-pass membrane protein</topology>
    </subcellularLocation>
</comment>
<evidence type="ECO:0000256" key="4">
    <source>
        <dbReference type="ARBA" id="ARBA00023136"/>
    </source>
</evidence>
<dbReference type="PANTHER" id="PTHR33048">
    <property type="entry name" value="PTH11-LIKE INTEGRAL MEMBRANE PROTEIN (AFU_ORTHOLOGUE AFUA_5G11245)"/>
    <property type="match status" value="1"/>
</dbReference>
<feature type="transmembrane region" description="Helical" evidence="6">
    <location>
        <begin position="96"/>
        <end position="115"/>
    </location>
</feature>
<dbReference type="InterPro" id="IPR049326">
    <property type="entry name" value="Rhodopsin_dom_fungi"/>
</dbReference>
<feature type="transmembrane region" description="Helical" evidence="6">
    <location>
        <begin position="196"/>
        <end position="214"/>
    </location>
</feature>
<evidence type="ECO:0000259" key="7">
    <source>
        <dbReference type="Pfam" id="PF20684"/>
    </source>
</evidence>
<dbReference type="AlphaFoldDB" id="A0A8H7AIW8"/>
<feature type="transmembrane region" description="Helical" evidence="6">
    <location>
        <begin position="23"/>
        <end position="45"/>
    </location>
</feature>
<evidence type="ECO:0000256" key="1">
    <source>
        <dbReference type="ARBA" id="ARBA00004141"/>
    </source>
</evidence>
<evidence type="ECO:0000313" key="8">
    <source>
        <dbReference type="EMBL" id="KAF7508234.1"/>
    </source>
</evidence>
<dbReference type="PANTHER" id="PTHR33048:SF47">
    <property type="entry name" value="INTEGRAL MEMBRANE PROTEIN-RELATED"/>
    <property type="match status" value="1"/>
</dbReference>
<reference evidence="8" key="1">
    <citation type="submission" date="2020-02" db="EMBL/GenBank/DDBJ databases">
        <authorList>
            <person name="Palmer J.M."/>
        </authorList>
    </citation>
    <scope>NUCLEOTIDE SEQUENCE</scope>
    <source>
        <strain evidence="8">EPUS1.4</strain>
        <tissue evidence="8">Thallus</tissue>
    </source>
</reference>
<accession>A0A8H7AIW8</accession>
<sequence length="455" mass="50849">MSVNIAEEFAYQQAHIADDNGPTVVGCAIFFIAFPAIVVALRFLARYLKNIPLKLDDYFTLPALVAVILLCVLNILSANHGVGRHAIAVNAATVYIVLKLGFFSSIAYAWAHFFVKWSILLLYRRIFGMQKRWFKFTFWTIGIYVTSWTLSLFILEVTQCRPLNYFWLQYSPAGIQGLVKGRCTLSVDVTKQAFCALNSLADFALLIIPAIVIGKLKMNLNRKIGFIAIFLIGTLACAAGLVRFAVAFNGIGNGTDMPWQMSTFYNWTAIEAGVGLLCACFPVIPPLFGLNISQKHHPIAEQQLESPQSHYETSPGWLDVKNTGHETRYSEDSEATLHEKLPASEYPPSYGLDTIVRTEIAPLRPPTRIRDSYQERRELLHPGLGDPRVVNEVYRGVAPENMGLDRDGKPLPMTGIKVKTNIEFVRSSTVRSRGDIDRCELLNPENDIWGLTSAK</sequence>
<protein>
    <recommendedName>
        <fullName evidence="7">Rhodopsin domain-containing protein</fullName>
    </recommendedName>
</protein>
<feature type="domain" description="Rhodopsin" evidence="7">
    <location>
        <begin position="41"/>
        <end position="288"/>
    </location>
</feature>
<feature type="transmembrane region" description="Helical" evidence="6">
    <location>
        <begin position="226"/>
        <end position="252"/>
    </location>
</feature>
<evidence type="ECO:0000256" key="2">
    <source>
        <dbReference type="ARBA" id="ARBA00022692"/>
    </source>
</evidence>
<dbReference type="Pfam" id="PF20684">
    <property type="entry name" value="Fung_rhodopsin"/>
    <property type="match status" value="1"/>
</dbReference>
<keyword evidence="4 6" id="KW-0472">Membrane</keyword>
<dbReference type="Proteomes" id="UP000606974">
    <property type="component" value="Unassembled WGS sequence"/>
</dbReference>
<dbReference type="GO" id="GO:0016020">
    <property type="term" value="C:membrane"/>
    <property type="evidence" value="ECO:0007669"/>
    <property type="project" value="UniProtKB-SubCell"/>
</dbReference>
<keyword evidence="9" id="KW-1185">Reference proteome</keyword>
<proteinExistence type="inferred from homology"/>
<gene>
    <name evidence="8" type="ORF">GJ744_009531</name>
</gene>
<evidence type="ECO:0000256" key="5">
    <source>
        <dbReference type="ARBA" id="ARBA00038359"/>
    </source>
</evidence>
<keyword evidence="2 6" id="KW-0812">Transmembrane</keyword>
<comment type="similarity">
    <text evidence="5">Belongs to the SAT4 family.</text>
</comment>
<feature type="transmembrane region" description="Helical" evidence="6">
    <location>
        <begin position="264"/>
        <end position="288"/>
    </location>
</feature>
<feature type="transmembrane region" description="Helical" evidence="6">
    <location>
        <begin position="136"/>
        <end position="155"/>
    </location>
</feature>
<dbReference type="InterPro" id="IPR052337">
    <property type="entry name" value="SAT4-like"/>
</dbReference>
<evidence type="ECO:0000256" key="6">
    <source>
        <dbReference type="SAM" id="Phobius"/>
    </source>
</evidence>
<evidence type="ECO:0000313" key="9">
    <source>
        <dbReference type="Proteomes" id="UP000606974"/>
    </source>
</evidence>
<feature type="transmembrane region" description="Helical" evidence="6">
    <location>
        <begin position="57"/>
        <end position="76"/>
    </location>
</feature>
<dbReference type="OrthoDB" id="5429740at2759"/>
<dbReference type="EMBL" id="JAACFV010000057">
    <property type="protein sequence ID" value="KAF7508234.1"/>
    <property type="molecule type" value="Genomic_DNA"/>
</dbReference>
<keyword evidence="3 6" id="KW-1133">Transmembrane helix</keyword>
<comment type="caution">
    <text evidence="8">The sequence shown here is derived from an EMBL/GenBank/DDBJ whole genome shotgun (WGS) entry which is preliminary data.</text>
</comment>
<organism evidence="8 9">
    <name type="scientific">Endocarpon pusillum</name>
    <dbReference type="NCBI Taxonomy" id="364733"/>
    <lineage>
        <taxon>Eukaryota</taxon>
        <taxon>Fungi</taxon>
        <taxon>Dikarya</taxon>
        <taxon>Ascomycota</taxon>
        <taxon>Pezizomycotina</taxon>
        <taxon>Eurotiomycetes</taxon>
        <taxon>Chaetothyriomycetidae</taxon>
        <taxon>Verrucariales</taxon>
        <taxon>Verrucariaceae</taxon>
        <taxon>Endocarpon</taxon>
    </lineage>
</organism>
<evidence type="ECO:0000256" key="3">
    <source>
        <dbReference type="ARBA" id="ARBA00022989"/>
    </source>
</evidence>
<name>A0A8H7AIW8_9EURO</name>